<dbReference type="EMBL" id="BLAY01000092">
    <property type="protein sequence ID" value="GET40511.1"/>
    <property type="molecule type" value="Genomic_DNA"/>
</dbReference>
<organism evidence="1 2">
    <name type="scientific">Microseira wollei NIES-4236</name>
    <dbReference type="NCBI Taxonomy" id="2530354"/>
    <lineage>
        <taxon>Bacteria</taxon>
        <taxon>Bacillati</taxon>
        <taxon>Cyanobacteriota</taxon>
        <taxon>Cyanophyceae</taxon>
        <taxon>Oscillatoriophycideae</taxon>
        <taxon>Aerosakkonematales</taxon>
        <taxon>Aerosakkonemataceae</taxon>
        <taxon>Microseira</taxon>
    </lineage>
</organism>
<evidence type="ECO:0000313" key="2">
    <source>
        <dbReference type="Proteomes" id="UP001050975"/>
    </source>
</evidence>
<dbReference type="AlphaFoldDB" id="A0AAV3XIG2"/>
<protein>
    <recommendedName>
        <fullName evidence="3">Sigma-70 family RNA polymerase sigma factor</fullName>
    </recommendedName>
</protein>
<sequence>MNDLNQTLQTLIAEACQYEPRSLERRSRLACVHRLVMASGKLWKESKPYYNDALQEMWEFFCQNPELYDPSVKGPITWLDDYLKKRLRNLRDSKYRQQKREINTLQTESGETIDPIAILPARPDIQPVLEIWEKTLAWVETDPDGNLRNTCFRNCREVNCQALILRRLPPETPWNAIAKEFNLTPAEAKDLPKVYNRKCLPQLRQFAESQGYVEPQNNSSRRKQS</sequence>
<gene>
    <name evidence="1" type="ORF">MiSe_53200</name>
</gene>
<dbReference type="Proteomes" id="UP001050975">
    <property type="component" value="Unassembled WGS sequence"/>
</dbReference>
<comment type="caution">
    <text evidence="1">The sequence shown here is derived from an EMBL/GenBank/DDBJ whole genome shotgun (WGS) entry which is preliminary data.</text>
</comment>
<keyword evidence="2" id="KW-1185">Reference proteome</keyword>
<reference evidence="1" key="1">
    <citation type="submission" date="2019-10" db="EMBL/GenBank/DDBJ databases">
        <title>Draft genome sequece of Microseira wollei NIES-4236.</title>
        <authorList>
            <person name="Yamaguchi H."/>
            <person name="Suzuki S."/>
            <person name="Kawachi M."/>
        </authorList>
    </citation>
    <scope>NUCLEOTIDE SEQUENCE</scope>
    <source>
        <strain evidence="1">NIES-4236</strain>
    </source>
</reference>
<accession>A0AAV3XIG2</accession>
<dbReference type="RefSeq" id="WP_226586378.1">
    <property type="nucleotide sequence ID" value="NZ_BLAY01000092.1"/>
</dbReference>
<evidence type="ECO:0008006" key="3">
    <source>
        <dbReference type="Google" id="ProtNLM"/>
    </source>
</evidence>
<evidence type="ECO:0000313" key="1">
    <source>
        <dbReference type="EMBL" id="GET40511.1"/>
    </source>
</evidence>
<name>A0AAV3XIG2_9CYAN</name>
<proteinExistence type="predicted"/>